<sequence length="343" mass="36641">MPFLQTAAIGALGGILFTVLHLPIPWLLGPMLAVMVSARLLPFNLQWDKRMRNAGLIVIGYVIGRSLTPTALAEIFSQFWLMLVFTASLVALCIGIAYMITKLSGLDFKTALLGTIPGGMTQALVMAEETEGVDVAIVTMTQTVRLLIIICSVPIIVAVMPSEPLTVTEEVFHFTPSFVGYMLAATIAALLAAHFRFPTAYLIGPALITVILQLILPSEPMPAPIIHVAQLAMGVSVGLMLKPSEGKQKGALLYALLSGSILFVAASLLALLFYQLTDASAATSLLALVPGGLDQLGMVAHAVGADLPLVSGYQIFRLFFVLLIVPFIMRAIFNHIDNSHTST</sequence>
<evidence type="ECO:0000256" key="1">
    <source>
        <dbReference type="SAM" id="Phobius"/>
    </source>
</evidence>
<dbReference type="NCBIfam" id="TIGR03082">
    <property type="entry name" value="Gneg_AbrB_dup"/>
    <property type="match status" value="2"/>
</dbReference>
<dbReference type="PANTHER" id="PTHR38457:SF1">
    <property type="entry name" value="REGULATOR ABRB-RELATED"/>
    <property type="match status" value="1"/>
</dbReference>
<accession>A0A078MKZ5</accession>
<dbReference type="HOGENOM" id="CLU_050210_2_0_9"/>
<dbReference type="PANTHER" id="PTHR38457">
    <property type="entry name" value="REGULATOR ABRB-RELATED"/>
    <property type="match status" value="1"/>
</dbReference>
<dbReference type="AlphaFoldDB" id="A0A078MKZ5"/>
<feature type="transmembrane region" description="Helical" evidence="1">
    <location>
        <begin position="79"/>
        <end position="100"/>
    </location>
</feature>
<feature type="transmembrane region" description="Helical" evidence="1">
    <location>
        <begin position="222"/>
        <end position="241"/>
    </location>
</feature>
<feature type="transmembrane region" description="Helical" evidence="1">
    <location>
        <begin position="253"/>
        <end position="276"/>
    </location>
</feature>
<keyword evidence="1" id="KW-0812">Transmembrane</keyword>
<keyword evidence="2" id="KW-0503">Monooxygenase</keyword>
<feature type="transmembrane region" description="Helical" evidence="1">
    <location>
        <begin position="144"/>
        <end position="162"/>
    </location>
</feature>
<keyword evidence="2" id="KW-0560">Oxidoreductase</keyword>
<keyword evidence="1" id="KW-0472">Membrane</keyword>
<proteinExistence type="predicted"/>
<name>A0A078MKZ5_9BACL</name>
<dbReference type="InterPro" id="IPR017516">
    <property type="entry name" value="AbrB_dup"/>
</dbReference>
<gene>
    <name evidence="2" type="ORF">BN1050_02444</name>
</gene>
<dbReference type="InterPro" id="IPR007820">
    <property type="entry name" value="AbrB_fam"/>
</dbReference>
<dbReference type="EMBL" id="LN483077">
    <property type="protein sequence ID" value="CEA05401.1"/>
    <property type="molecule type" value="Genomic_DNA"/>
</dbReference>
<keyword evidence="1" id="KW-1133">Transmembrane helix</keyword>
<evidence type="ECO:0000313" key="2">
    <source>
        <dbReference type="EMBL" id="CEA05401.1"/>
    </source>
</evidence>
<feature type="transmembrane region" description="Helical" evidence="1">
    <location>
        <begin position="200"/>
        <end position="216"/>
    </location>
</feature>
<dbReference type="PATRIC" id="fig|1461583.4.peg.2361"/>
<dbReference type="GO" id="GO:0010468">
    <property type="term" value="P:regulation of gene expression"/>
    <property type="evidence" value="ECO:0007669"/>
    <property type="project" value="InterPro"/>
</dbReference>
<dbReference type="Pfam" id="PF05145">
    <property type="entry name" value="AbrB"/>
    <property type="match status" value="1"/>
</dbReference>
<protein>
    <submittedName>
        <fullName evidence="2">Putative ammonia monooxygenase</fullName>
    </submittedName>
</protein>
<feature type="transmembrane region" description="Helical" evidence="1">
    <location>
        <begin position="315"/>
        <end position="333"/>
    </location>
</feature>
<feature type="transmembrane region" description="Helical" evidence="1">
    <location>
        <begin position="6"/>
        <end position="33"/>
    </location>
</feature>
<feature type="transmembrane region" description="Helical" evidence="1">
    <location>
        <begin position="174"/>
        <end position="193"/>
    </location>
</feature>
<dbReference type="GO" id="GO:0016020">
    <property type="term" value="C:membrane"/>
    <property type="evidence" value="ECO:0007669"/>
    <property type="project" value="InterPro"/>
</dbReference>
<organism evidence="2">
    <name type="scientific">Metalysinibacillus saudimassiliensis</name>
    <dbReference type="NCBI Taxonomy" id="1461583"/>
    <lineage>
        <taxon>Bacteria</taxon>
        <taxon>Bacillati</taxon>
        <taxon>Bacillota</taxon>
        <taxon>Bacilli</taxon>
        <taxon>Bacillales</taxon>
        <taxon>Caryophanaceae</taxon>
        <taxon>Metalysinibacillus</taxon>
    </lineage>
</organism>
<dbReference type="GO" id="GO:0004497">
    <property type="term" value="F:monooxygenase activity"/>
    <property type="evidence" value="ECO:0007669"/>
    <property type="project" value="UniProtKB-KW"/>
</dbReference>
<dbReference type="PIRSF" id="PIRSF038991">
    <property type="entry name" value="Protein_AbrB"/>
    <property type="match status" value="1"/>
</dbReference>
<reference evidence="2" key="1">
    <citation type="submission" date="2014-07" db="EMBL/GenBank/DDBJ databases">
        <authorList>
            <person name="Urmite Genomes Urmite Genomes"/>
        </authorList>
    </citation>
    <scope>NUCLEOTIDE SEQUENCE</scope>
    <source>
        <strain evidence="2">13S34_air</strain>
    </source>
</reference>